<reference evidence="4 5" key="1">
    <citation type="submission" date="2020-07" db="EMBL/GenBank/DDBJ databases">
        <title>Sequencing the genomes of 1000 actinobacteria strains.</title>
        <authorList>
            <person name="Klenk H.-P."/>
        </authorList>
    </citation>
    <scope>NUCLEOTIDE SEQUENCE [LARGE SCALE GENOMIC DNA]</scope>
    <source>
        <strain evidence="4 5">DSM 23141</strain>
    </source>
</reference>
<dbReference type="EMBL" id="JACBZY010000001">
    <property type="protein sequence ID" value="NYH00171.1"/>
    <property type="molecule type" value="Genomic_DNA"/>
</dbReference>
<keyword evidence="5" id="KW-1185">Reference proteome</keyword>
<dbReference type="PANTHER" id="PTHR42804">
    <property type="entry name" value="ALDEHYDE DEHYDROGENASE"/>
    <property type="match status" value="1"/>
</dbReference>
<dbReference type="InterPro" id="IPR016163">
    <property type="entry name" value="Ald_DH_C"/>
</dbReference>
<accession>A0A852YFW6</accession>
<dbReference type="InterPro" id="IPR016162">
    <property type="entry name" value="Ald_DH_N"/>
</dbReference>
<evidence type="ECO:0000259" key="3">
    <source>
        <dbReference type="Pfam" id="PF00171"/>
    </source>
</evidence>
<dbReference type="AlphaFoldDB" id="A0A852YFW6"/>
<dbReference type="EC" id="1.2.1.5" evidence="4"/>
<comment type="similarity">
    <text evidence="1">Belongs to the aldehyde dehydrogenase family.</text>
</comment>
<evidence type="ECO:0000256" key="2">
    <source>
        <dbReference type="ARBA" id="ARBA00023002"/>
    </source>
</evidence>
<sequence>MAEQQSAESVAAEVIDAAIADLERGERAWAERSLPSRAALLREVRAAVAGCAEEWALTASRMKGIPVGSPLEGEEWLSGPYGLLTATALLADSLDRLAAGGSPLEGETLGMAVGGRTTVRALPRTRDEELLLNGFRAEVWLQPGIGEGQARARAGLGQRHPADTGGIGLVLGAGNITAIPALDVLSELVAGNRVVILKPNPVMAAMTPVFEKALGPLIRADVLRIVEGGAEVGAQLTAHARVAHVHITGSAASHDAIVFGTGEEGRTRKAANDPRLRIPISSELGGVSPIIVVPGRWSPADLRYQAEHVATMRLHNAGANCIAGQLVIVSGDWPQRERFLAELRRAIDRAPARPDWYPGAADRAQAAVGAHTTALRCGPDGTRVLLELGAAGVGAPVETTEYFAPVLGVIDLPGDAASFLDAAVDHVTRRVAGTLGINVLVDPATERMLGRGFDEAVARLHYGTVAINAWTGVAFQTAAAPWGAYPGNHLADVGSGIGQVHNALLIDGAEKTVLRGPFRPFPRSVAGGETSLFPTPPWFVSARSAAVTGRRLVEYWIAPSARRMAAVFAAAFRA</sequence>
<evidence type="ECO:0000313" key="5">
    <source>
        <dbReference type="Proteomes" id="UP000553888"/>
    </source>
</evidence>
<dbReference type="InterPro" id="IPR016161">
    <property type="entry name" value="Ald_DH/histidinol_DH"/>
</dbReference>
<dbReference type="SUPFAM" id="SSF53720">
    <property type="entry name" value="ALDH-like"/>
    <property type="match status" value="1"/>
</dbReference>
<organism evidence="4 5">
    <name type="scientific">Schumannella luteola</name>
    <dbReference type="NCBI Taxonomy" id="472059"/>
    <lineage>
        <taxon>Bacteria</taxon>
        <taxon>Bacillati</taxon>
        <taxon>Actinomycetota</taxon>
        <taxon>Actinomycetes</taxon>
        <taxon>Micrococcales</taxon>
        <taxon>Microbacteriaceae</taxon>
        <taxon>Schumannella</taxon>
    </lineage>
</organism>
<dbReference type="GO" id="GO:0004030">
    <property type="term" value="F:aldehyde dehydrogenase [NAD(P)+] activity"/>
    <property type="evidence" value="ECO:0007669"/>
    <property type="project" value="UniProtKB-EC"/>
</dbReference>
<evidence type="ECO:0000256" key="1">
    <source>
        <dbReference type="ARBA" id="ARBA00009986"/>
    </source>
</evidence>
<dbReference type="Pfam" id="PF00171">
    <property type="entry name" value="Aldedh"/>
    <property type="match status" value="1"/>
</dbReference>
<dbReference type="Proteomes" id="UP000553888">
    <property type="component" value="Unassembled WGS sequence"/>
</dbReference>
<feature type="domain" description="Aldehyde dehydrogenase" evidence="3">
    <location>
        <begin position="178"/>
        <end position="348"/>
    </location>
</feature>
<evidence type="ECO:0000313" key="4">
    <source>
        <dbReference type="EMBL" id="NYH00171.1"/>
    </source>
</evidence>
<dbReference type="InterPro" id="IPR015590">
    <property type="entry name" value="Aldehyde_DH_dom"/>
</dbReference>
<name>A0A852YFW6_9MICO</name>
<dbReference type="PANTHER" id="PTHR42804:SF1">
    <property type="entry name" value="ALDEHYDE DEHYDROGENASE-RELATED"/>
    <property type="match status" value="1"/>
</dbReference>
<gene>
    <name evidence="4" type="ORF">BJ979_002796</name>
</gene>
<dbReference type="Gene3D" id="3.40.605.10">
    <property type="entry name" value="Aldehyde Dehydrogenase, Chain A, domain 1"/>
    <property type="match status" value="1"/>
</dbReference>
<comment type="caution">
    <text evidence="4">The sequence shown here is derived from an EMBL/GenBank/DDBJ whole genome shotgun (WGS) entry which is preliminary data.</text>
</comment>
<dbReference type="Gene3D" id="3.40.309.10">
    <property type="entry name" value="Aldehyde Dehydrogenase, Chain A, domain 2"/>
    <property type="match status" value="1"/>
</dbReference>
<keyword evidence="2 4" id="KW-0560">Oxidoreductase</keyword>
<protein>
    <submittedName>
        <fullName evidence="4">Aldehyde dehydrogenase (NAD(P)+)</fullName>
        <ecNumber evidence="4">1.2.1.5</ecNumber>
    </submittedName>
</protein>
<dbReference type="RefSeq" id="WP_179568818.1">
    <property type="nucleotide sequence ID" value="NZ_JACBZY010000001.1"/>
</dbReference>
<proteinExistence type="inferred from homology"/>